<dbReference type="AlphaFoldDB" id="A0A444HL65"/>
<evidence type="ECO:0000313" key="1">
    <source>
        <dbReference type="EMBL" id="RWX22690.1"/>
    </source>
</evidence>
<reference evidence="1 2" key="1">
    <citation type="submission" date="2019-01" db="EMBL/GenBank/DDBJ databases">
        <title>RHIZO-ID as a novel technology for direct rhizobia identification.</title>
        <authorList>
            <person name="De Meyer S.E."/>
        </authorList>
    </citation>
    <scope>NUCLEOTIDE SEQUENCE [LARGE SCALE GENOMIC DNA]</scope>
    <source>
        <strain evidence="1 2">WSM448</strain>
    </source>
</reference>
<accession>A0A444HL65</accession>
<gene>
    <name evidence="1" type="ORF">EHI47_32965</name>
</gene>
<evidence type="ECO:0000313" key="2">
    <source>
        <dbReference type="Proteomes" id="UP000283817"/>
    </source>
</evidence>
<organism evidence="1 2">
    <name type="scientific">Rhizobium leguminosarum</name>
    <dbReference type="NCBI Taxonomy" id="384"/>
    <lineage>
        <taxon>Bacteria</taxon>
        <taxon>Pseudomonadati</taxon>
        <taxon>Pseudomonadota</taxon>
        <taxon>Alphaproteobacteria</taxon>
        <taxon>Hyphomicrobiales</taxon>
        <taxon>Rhizobiaceae</taxon>
        <taxon>Rhizobium/Agrobacterium group</taxon>
        <taxon>Rhizobium</taxon>
    </lineage>
</organism>
<dbReference type="Proteomes" id="UP000283817">
    <property type="component" value="Unassembled WGS sequence"/>
</dbReference>
<proteinExistence type="predicted"/>
<dbReference type="EMBL" id="SBHX01000088">
    <property type="protein sequence ID" value="RWX22690.1"/>
    <property type="molecule type" value="Genomic_DNA"/>
</dbReference>
<name>A0A444HL65_RHILE</name>
<comment type="caution">
    <text evidence="1">The sequence shown here is derived from an EMBL/GenBank/DDBJ whole genome shotgun (WGS) entry which is preliminary data.</text>
</comment>
<sequence length="83" mass="9076">MSKFLGLWQGLTGGWQRAVSTRDPGLLSVFLNGIRGEIFLTKISITVEAVPKCDKIKAGLMAGSVLKRCRVTNSRPESLNEAR</sequence>
<protein>
    <submittedName>
        <fullName evidence="1">Uncharacterized protein</fullName>
    </submittedName>
</protein>